<organism evidence="2 3">
    <name type="scientific">Polyplax serrata</name>
    <name type="common">Common mouse louse</name>
    <dbReference type="NCBI Taxonomy" id="468196"/>
    <lineage>
        <taxon>Eukaryota</taxon>
        <taxon>Metazoa</taxon>
        <taxon>Ecdysozoa</taxon>
        <taxon>Arthropoda</taxon>
        <taxon>Hexapoda</taxon>
        <taxon>Insecta</taxon>
        <taxon>Pterygota</taxon>
        <taxon>Neoptera</taxon>
        <taxon>Paraneoptera</taxon>
        <taxon>Psocodea</taxon>
        <taxon>Troctomorpha</taxon>
        <taxon>Phthiraptera</taxon>
        <taxon>Anoplura</taxon>
        <taxon>Polyplacidae</taxon>
        <taxon>Polyplax</taxon>
    </lineage>
</organism>
<reference evidence="2 3" key="1">
    <citation type="submission" date="2023-10" db="EMBL/GenBank/DDBJ databases">
        <title>Genomes of two closely related lineages of the louse Polyplax serrata with different host specificities.</title>
        <authorList>
            <person name="Martinu J."/>
            <person name="Tarabai H."/>
            <person name="Stefka J."/>
            <person name="Hypsa V."/>
        </authorList>
    </citation>
    <scope>NUCLEOTIDE SEQUENCE [LARGE SCALE GENOMIC DNA]</scope>
    <source>
        <strain evidence="2">HR10_N</strain>
    </source>
</reference>
<dbReference type="AlphaFoldDB" id="A0AAN8SFR0"/>
<dbReference type="EMBL" id="JAWJWE010000001">
    <property type="protein sequence ID" value="KAK6644026.1"/>
    <property type="molecule type" value="Genomic_DNA"/>
</dbReference>
<sequence>MAVPAKWGDLHSPQSAAATATDAAALTAAVVVAAANATSSHHCSPSTTPLTDTTPTAAGSPAALRPSDWETISDSEKPNLFSTNNEMQLVKETIRQKRETKKVMGIDGGQIKVVGKELSLVWSSLGDRQDTGRRCGGSRSSGFSVSTEELGSSASTGKQLAFLSYGNSGVEGTKAKVVEDEGGRRRVGKGVRKLFYHENRYRQLRSDVPHVPFASLQDAIFPFLPIPGAFVRLLANYTPVSIALLLLNSRNDADHIDGYYNSLTYNIVLQD</sequence>
<evidence type="ECO:0000256" key="1">
    <source>
        <dbReference type="SAM" id="MobiDB-lite"/>
    </source>
</evidence>
<comment type="caution">
    <text evidence="2">The sequence shown here is derived from an EMBL/GenBank/DDBJ whole genome shotgun (WGS) entry which is preliminary data.</text>
</comment>
<name>A0AAN8SFR0_POLSC</name>
<gene>
    <name evidence="2" type="ORF">RUM43_000291</name>
</gene>
<feature type="region of interest" description="Disordered" evidence="1">
    <location>
        <begin position="38"/>
        <end position="79"/>
    </location>
</feature>
<feature type="compositionally biased region" description="Low complexity" evidence="1">
    <location>
        <begin position="38"/>
        <end position="56"/>
    </location>
</feature>
<evidence type="ECO:0000313" key="3">
    <source>
        <dbReference type="Proteomes" id="UP001372834"/>
    </source>
</evidence>
<protein>
    <submittedName>
        <fullName evidence="2">Uncharacterized protein</fullName>
    </submittedName>
</protein>
<dbReference type="Proteomes" id="UP001372834">
    <property type="component" value="Unassembled WGS sequence"/>
</dbReference>
<evidence type="ECO:0000313" key="2">
    <source>
        <dbReference type="EMBL" id="KAK6644026.1"/>
    </source>
</evidence>
<feature type="region of interest" description="Disordered" evidence="1">
    <location>
        <begin position="129"/>
        <end position="149"/>
    </location>
</feature>
<accession>A0AAN8SFR0</accession>
<proteinExistence type="predicted"/>